<evidence type="ECO:0000313" key="3">
    <source>
        <dbReference type="EMBL" id="ASN70178.1"/>
    </source>
</evidence>
<gene>
    <name evidence="2" type="ORF">8AX9_5</name>
    <name evidence="3" type="ORF">8F8_51</name>
</gene>
<dbReference type="InterPro" id="IPR010982">
    <property type="entry name" value="Lambda_DNA-bd_dom_sf"/>
</dbReference>
<accession>A0A2H4IYG5</accession>
<dbReference type="InterPro" id="IPR001387">
    <property type="entry name" value="Cro/C1-type_HTH"/>
</dbReference>
<dbReference type="EMBL" id="MF417902">
    <property type="protein sequence ID" value="ASN70178.1"/>
    <property type="molecule type" value="Genomic_DNA"/>
</dbReference>
<evidence type="ECO:0000259" key="1">
    <source>
        <dbReference type="PROSITE" id="PS50943"/>
    </source>
</evidence>
<dbReference type="EMBL" id="MF417850">
    <property type="protein sequence ID" value="ASN67522.1"/>
    <property type="molecule type" value="Genomic_DNA"/>
</dbReference>
<feature type="domain" description="HTH cro/C1-type" evidence="1">
    <location>
        <begin position="16"/>
        <end position="67"/>
    </location>
</feature>
<dbReference type="PROSITE" id="PS50943">
    <property type="entry name" value="HTH_CROC1"/>
    <property type="match status" value="1"/>
</dbReference>
<sequence length="118" mass="14109">MKKVKSIINRKKFDLLLNRKNLTYRELASEIYVNRHYISKLATQDRYVSERMRKILLDYLGVEYNDVFDTVELNYVNSHKKIPELTISKDEVKELLAKGKKKVIFREKILRLTVVDCE</sequence>
<proteinExistence type="predicted"/>
<dbReference type="Gene3D" id="1.10.260.40">
    <property type="entry name" value="lambda repressor-like DNA-binding domains"/>
    <property type="match status" value="1"/>
</dbReference>
<organism evidence="2">
    <name type="scientific">uncultured Caudovirales phage</name>
    <dbReference type="NCBI Taxonomy" id="2100421"/>
    <lineage>
        <taxon>Viruses</taxon>
        <taxon>Duplodnaviria</taxon>
        <taxon>Heunggongvirae</taxon>
        <taxon>Uroviricota</taxon>
        <taxon>Caudoviricetes</taxon>
        <taxon>Peduoviridae</taxon>
        <taxon>Maltschvirus</taxon>
        <taxon>Maltschvirus maltsch</taxon>
    </lineage>
</organism>
<protein>
    <recommendedName>
        <fullName evidence="1">HTH cro/C1-type domain-containing protein</fullName>
    </recommendedName>
</protein>
<dbReference type="GO" id="GO:0003677">
    <property type="term" value="F:DNA binding"/>
    <property type="evidence" value="ECO:0007669"/>
    <property type="project" value="InterPro"/>
</dbReference>
<dbReference type="SUPFAM" id="SSF47413">
    <property type="entry name" value="lambda repressor-like DNA-binding domains"/>
    <property type="match status" value="1"/>
</dbReference>
<evidence type="ECO:0000313" key="2">
    <source>
        <dbReference type="EMBL" id="ASN67522.1"/>
    </source>
</evidence>
<name>A0A2H4IYG5_9CAUD</name>
<reference evidence="2" key="1">
    <citation type="submission" date="2017-06" db="EMBL/GenBank/DDBJ databases">
        <title>Novel phages from South African skin metaviromes.</title>
        <authorList>
            <person name="van Zyl L.J."/>
            <person name="Abrahams Y."/>
            <person name="Stander E.A."/>
            <person name="Kirby B.M."/>
            <person name="Clavaud C."/>
            <person name="Farcet C."/>
            <person name="Breton L."/>
            <person name="Trindade M.I."/>
        </authorList>
    </citation>
    <scope>NUCLEOTIDE SEQUENCE</scope>
</reference>